<proteinExistence type="predicted"/>
<dbReference type="InterPro" id="IPR016181">
    <property type="entry name" value="Acyl_CoA_acyltransferase"/>
</dbReference>
<organism evidence="1">
    <name type="scientific">Pseudidiomarina sp. PP-1MA</name>
    <dbReference type="NCBI Taxonomy" id="3237706"/>
    <lineage>
        <taxon>Bacteria</taxon>
        <taxon>Pseudomonadati</taxon>
        <taxon>Pseudomonadota</taxon>
        <taxon>Gammaproteobacteria</taxon>
        <taxon>Alteromonadales</taxon>
        <taxon>Idiomarinaceae</taxon>
        <taxon>Pseudidiomarina</taxon>
    </lineage>
</organism>
<dbReference type="InterPro" id="IPR022050">
    <property type="entry name" value="T_hemolysin"/>
</dbReference>
<dbReference type="SUPFAM" id="SSF55729">
    <property type="entry name" value="Acyl-CoA N-acyltransferases (Nat)"/>
    <property type="match status" value="1"/>
</dbReference>
<protein>
    <submittedName>
        <fullName evidence="1">Thermostable hemolysin</fullName>
    </submittedName>
</protein>
<sequence>MMLSQFILPNHPKRNQVERFICDRYWLHFQACLERLPPLLLALFEDEEVVAACAIQLAEQGPMFSEYYLPTAAQNCVTTRVAATVSRQQLAEIGSLAVADGRYLTPLFSAVYQAATALNKSYLLFTVTRFLQLKLQRLGIQTQPLGLAHEQQLPSTLQGLWGNYYQQQPQVILVAVNQGWPLATQVLATAPHSSEAISC</sequence>
<dbReference type="AlphaFoldDB" id="A0AB39XBB4"/>
<reference evidence="1" key="1">
    <citation type="submission" date="2024-07" db="EMBL/GenBank/DDBJ databases">
        <title>Whole genome sequence of bacterial strains from algal surface.</title>
        <authorList>
            <person name="Kumar P."/>
        </authorList>
    </citation>
    <scope>NUCLEOTIDE SEQUENCE</scope>
    <source>
        <strain evidence="1">PP-1MA</strain>
    </source>
</reference>
<name>A0AB39XBB4_9GAMM</name>
<dbReference type="EMBL" id="CP165718">
    <property type="protein sequence ID" value="XDV10506.1"/>
    <property type="molecule type" value="Genomic_DNA"/>
</dbReference>
<dbReference type="RefSeq" id="WP_369743903.1">
    <property type="nucleotide sequence ID" value="NZ_CP165718.1"/>
</dbReference>
<evidence type="ECO:0000313" key="1">
    <source>
        <dbReference type="EMBL" id="XDV10506.1"/>
    </source>
</evidence>
<accession>A0AB39XBB4</accession>
<dbReference type="Pfam" id="PF12261">
    <property type="entry name" value="T_hemolysin"/>
    <property type="match status" value="1"/>
</dbReference>
<gene>
    <name evidence="1" type="ORF">AB8S08_04820</name>
</gene>